<name>A0AA38SFZ4_9ASTR</name>
<comment type="caution">
    <text evidence="3">The sequence shown here is derived from an EMBL/GenBank/DDBJ whole genome shotgun (WGS) entry which is preliminary data.</text>
</comment>
<evidence type="ECO:0000259" key="2">
    <source>
        <dbReference type="PROSITE" id="PS51084"/>
    </source>
</evidence>
<protein>
    <recommendedName>
        <fullName evidence="2">HIT domain-containing protein</fullName>
    </recommendedName>
</protein>
<dbReference type="AlphaFoldDB" id="A0AA38SFZ4"/>
<sequence length="224" mass="24726">MNTLLFLQSYLDNCLFLHCTYLVSLICINTRAMSRVSATHDEEASARAAATEANTGAPTIFDKIISKEIPSTIIYEDEKVLAFRDINPQAPVHVLVIPKLRDGLTELGKAEPRHEDILGHLLHASKIVAEKEGIVDGFRVVINSGASACKLSIGLPSSFARSWWKTVEMATRLIDVTEFFGVVLFELLTGEKPTSLTRFDENRSSAIHHLTLAMKDGVMLSIIC</sequence>
<dbReference type="Proteomes" id="UP001172457">
    <property type="component" value="Chromosome 7"/>
</dbReference>
<organism evidence="3 4">
    <name type="scientific">Centaurea solstitialis</name>
    <name type="common">yellow star-thistle</name>
    <dbReference type="NCBI Taxonomy" id="347529"/>
    <lineage>
        <taxon>Eukaryota</taxon>
        <taxon>Viridiplantae</taxon>
        <taxon>Streptophyta</taxon>
        <taxon>Embryophyta</taxon>
        <taxon>Tracheophyta</taxon>
        <taxon>Spermatophyta</taxon>
        <taxon>Magnoliopsida</taxon>
        <taxon>eudicotyledons</taxon>
        <taxon>Gunneridae</taxon>
        <taxon>Pentapetalae</taxon>
        <taxon>asterids</taxon>
        <taxon>campanulids</taxon>
        <taxon>Asterales</taxon>
        <taxon>Asteraceae</taxon>
        <taxon>Carduoideae</taxon>
        <taxon>Cardueae</taxon>
        <taxon>Centaureinae</taxon>
        <taxon>Centaurea</taxon>
    </lineage>
</organism>
<dbReference type="InterPro" id="IPR036265">
    <property type="entry name" value="HIT-like_sf"/>
</dbReference>
<dbReference type="PROSITE" id="PS51084">
    <property type="entry name" value="HIT_2"/>
    <property type="match status" value="1"/>
</dbReference>
<dbReference type="InterPro" id="IPR001310">
    <property type="entry name" value="Histidine_triad_HIT"/>
</dbReference>
<accession>A0AA38SFZ4</accession>
<dbReference type="Gene3D" id="3.30.428.10">
    <property type="entry name" value="HIT-like"/>
    <property type="match status" value="1"/>
</dbReference>
<dbReference type="Pfam" id="PF01230">
    <property type="entry name" value="HIT"/>
    <property type="match status" value="1"/>
</dbReference>
<dbReference type="EMBL" id="JARYMX010000007">
    <property type="protein sequence ID" value="KAJ9541269.1"/>
    <property type="molecule type" value="Genomic_DNA"/>
</dbReference>
<dbReference type="InterPro" id="IPR011146">
    <property type="entry name" value="HIT-like"/>
</dbReference>
<dbReference type="SUPFAM" id="SSF54197">
    <property type="entry name" value="HIT-like"/>
    <property type="match status" value="1"/>
</dbReference>
<feature type="domain" description="HIT" evidence="2">
    <location>
        <begin position="60"/>
        <end position="99"/>
    </location>
</feature>
<evidence type="ECO:0000313" key="3">
    <source>
        <dbReference type="EMBL" id="KAJ9541269.1"/>
    </source>
</evidence>
<evidence type="ECO:0000313" key="4">
    <source>
        <dbReference type="Proteomes" id="UP001172457"/>
    </source>
</evidence>
<evidence type="ECO:0000256" key="1">
    <source>
        <dbReference type="PROSITE-ProRule" id="PRU00464"/>
    </source>
</evidence>
<gene>
    <name evidence="3" type="ORF">OSB04_027775</name>
</gene>
<reference evidence="3" key="1">
    <citation type="submission" date="2023-03" db="EMBL/GenBank/DDBJ databases">
        <title>Chromosome-scale reference genome and RAD-based genetic map of yellow starthistle (Centaurea solstitialis) reveal putative structural variation and QTLs associated with invader traits.</title>
        <authorList>
            <person name="Reatini B."/>
            <person name="Cang F.A."/>
            <person name="Jiang Q."/>
            <person name="Mckibben M.T.W."/>
            <person name="Barker M.S."/>
            <person name="Rieseberg L.H."/>
            <person name="Dlugosch K.M."/>
        </authorList>
    </citation>
    <scope>NUCLEOTIDE SEQUENCE</scope>
    <source>
        <strain evidence="3">CAN-66</strain>
        <tissue evidence="3">Leaf</tissue>
    </source>
</reference>
<keyword evidence="4" id="KW-1185">Reference proteome</keyword>
<comment type="caution">
    <text evidence="1">Lacks conserved residue(s) required for the propagation of feature annotation.</text>
</comment>
<proteinExistence type="predicted"/>
<dbReference type="PRINTS" id="PR00332">
    <property type="entry name" value="HISTRIAD"/>
</dbReference>
<dbReference type="PANTHER" id="PTHR23089">
    <property type="entry name" value="HISTIDINE TRIAD HIT PROTEIN"/>
    <property type="match status" value="1"/>
</dbReference>
<dbReference type="GO" id="GO:0047627">
    <property type="term" value="F:adenylylsulfatase activity"/>
    <property type="evidence" value="ECO:0007669"/>
    <property type="project" value="UniProtKB-ARBA"/>
</dbReference>